<evidence type="ECO:0000256" key="5">
    <source>
        <dbReference type="ARBA" id="ARBA00023014"/>
    </source>
</evidence>
<feature type="domain" description="4Fe-4S ferredoxin-type" evidence="6">
    <location>
        <begin position="561"/>
        <end position="589"/>
    </location>
</feature>
<dbReference type="FunFam" id="1.20.1440.230:FF:000001">
    <property type="entry name" value="Mitochondrial NADH dehydrogenase flavoprotein 1"/>
    <property type="match status" value="1"/>
</dbReference>
<dbReference type="AlphaFoldDB" id="A0A1G9L1E9"/>
<dbReference type="OrthoDB" id="9761899at2"/>
<dbReference type="EMBL" id="FNGO01000005">
    <property type="protein sequence ID" value="SDL55808.1"/>
    <property type="molecule type" value="Genomic_DNA"/>
</dbReference>
<dbReference type="CDD" id="cd02980">
    <property type="entry name" value="TRX_Fd_family"/>
    <property type="match status" value="1"/>
</dbReference>
<dbReference type="GO" id="GO:0051539">
    <property type="term" value="F:4 iron, 4 sulfur cluster binding"/>
    <property type="evidence" value="ECO:0007669"/>
    <property type="project" value="UniProtKB-KW"/>
</dbReference>
<dbReference type="InterPro" id="IPR001949">
    <property type="entry name" value="NADH-UbQ_OxRdtase_51kDa_CS"/>
</dbReference>
<dbReference type="SUPFAM" id="SSF142019">
    <property type="entry name" value="Nqo1 FMN-binding domain-like"/>
    <property type="match status" value="1"/>
</dbReference>
<organism evidence="7 8">
    <name type="scientific">Halarsenatibacter silvermanii</name>
    <dbReference type="NCBI Taxonomy" id="321763"/>
    <lineage>
        <taxon>Bacteria</taxon>
        <taxon>Bacillati</taxon>
        <taxon>Bacillota</taxon>
        <taxon>Clostridia</taxon>
        <taxon>Halanaerobiales</taxon>
        <taxon>Halarsenatibacteraceae</taxon>
        <taxon>Halarsenatibacter</taxon>
    </lineage>
</organism>
<dbReference type="SUPFAM" id="SSF54862">
    <property type="entry name" value="4Fe-4S ferredoxins"/>
    <property type="match status" value="1"/>
</dbReference>
<dbReference type="InterPro" id="IPR036249">
    <property type="entry name" value="Thioredoxin-like_sf"/>
</dbReference>
<dbReference type="GO" id="GO:0010181">
    <property type="term" value="F:FMN binding"/>
    <property type="evidence" value="ECO:0007669"/>
    <property type="project" value="InterPro"/>
</dbReference>
<dbReference type="Gene3D" id="3.40.50.11540">
    <property type="entry name" value="NADH-ubiquinone oxidoreductase 51kDa subunit"/>
    <property type="match status" value="1"/>
</dbReference>
<protein>
    <submittedName>
        <fullName evidence="7">NAD(P)-dependent iron-only hydrogenase diaphorase component flavoprotein</fullName>
    </submittedName>
</protein>
<dbReference type="PROSITE" id="PS00198">
    <property type="entry name" value="4FE4S_FER_1"/>
    <property type="match status" value="2"/>
</dbReference>
<dbReference type="PANTHER" id="PTHR43578:SF3">
    <property type="entry name" value="NADH-QUINONE OXIDOREDUCTASE SUBUNIT F"/>
    <property type="match status" value="1"/>
</dbReference>
<dbReference type="Pfam" id="PF01257">
    <property type="entry name" value="2Fe-2S_thioredx"/>
    <property type="match status" value="1"/>
</dbReference>
<accession>A0A1G9L1E9</accession>
<dbReference type="Pfam" id="PF10589">
    <property type="entry name" value="NADH_4Fe-4S"/>
    <property type="match status" value="1"/>
</dbReference>
<dbReference type="PROSITE" id="PS51379">
    <property type="entry name" value="4FE4S_FER_2"/>
    <property type="match status" value="2"/>
</dbReference>
<dbReference type="Pfam" id="PF01512">
    <property type="entry name" value="Complex1_51K"/>
    <property type="match status" value="1"/>
</dbReference>
<dbReference type="SUPFAM" id="SSF142984">
    <property type="entry name" value="Nqo1 middle domain-like"/>
    <property type="match status" value="1"/>
</dbReference>
<dbReference type="PROSITE" id="PS00645">
    <property type="entry name" value="COMPLEX1_51K_2"/>
    <property type="match status" value="1"/>
</dbReference>
<dbReference type="Gene3D" id="3.30.70.20">
    <property type="match status" value="1"/>
</dbReference>
<dbReference type="STRING" id="321763.SAMN04488692_105158"/>
<keyword evidence="3" id="KW-0479">Metal-binding</keyword>
<evidence type="ECO:0000256" key="3">
    <source>
        <dbReference type="ARBA" id="ARBA00022723"/>
    </source>
</evidence>
<evidence type="ECO:0000313" key="7">
    <source>
        <dbReference type="EMBL" id="SDL55808.1"/>
    </source>
</evidence>
<evidence type="ECO:0000256" key="1">
    <source>
        <dbReference type="ARBA" id="ARBA00007523"/>
    </source>
</evidence>
<dbReference type="Gene3D" id="6.10.250.1450">
    <property type="match status" value="1"/>
</dbReference>
<dbReference type="InterPro" id="IPR037207">
    <property type="entry name" value="Nuop51_4Fe4S-bd_sf"/>
</dbReference>
<keyword evidence="2" id="KW-0004">4Fe-4S</keyword>
<dbReference type="SUPFAM" id="SSF140490">
    <property type="entry name" value="Nqo1C-terminal domain-like"/>
    <property type="match status" value="1"/>
</dbReference>
<dbReference type="InterPro" id="IPR037225">
    <property type="entry name" value="Nuo51_FMN-bd_sf"/>
</dbReference>
<dbReference type="Gene3D" id="1.20.1440.230">
    <property type="entry name" value="NADH-ubiquinone oxidoreductase 51kDa subunit, iron-sulphur binding domain"/>
    <property type="match status" value="1"/>
</dbReference>
<dbReference type="FunFam" id="3.40.50.11540:FF:000001">
    <property type="entry name" value="NADH dehydrogenase [ubiquinone] flavoprotein 1, mitochondrial"/>
    <property type="match status" value="1"/>
</dbReference>
<dbReference type="Gene3D" id="3.10.20.600">
    <property type="match status" value="1"/>
</dbReference>
<dbReference type="PANTHER" id="PTHR43578">
    <property type="entry name" value="NADH-QUINONE OXIDOREDUCTASE SUBUNIT F"/>
    <property type="match status" value="1"/>
</dbReference>
<dbReference type="SUPFAM" id="SSF52833">
    <property type="entry name" value="Thioredoxin-like"/>
    <property type="match status" value="1"/>
</dbReference>
<evidence type="ECO:0000259" key="6">
    <source>
        <dbReference type="PROSITE" id="PS51379"/>
    </source>
</evidence>
<dbReference type="RefSeq" id="WP_089758988.1">
    <property type="nucleotide sequence ID" value="NZ_FNGO01000005.1"/>
</dbReference>
<dbReference type="Gene3D" id="3.40.30.10">
    <property type="entry name" value="Glutaredoxin"/>
    <property type="match status" value="1"/>
</dbReference>
<comment type="similarity">
    <text evidence="1">Belongs to the complex I 51 kDa subunit family.</text>
</comment>
<dbReference type="InterPro" id="IPR019575">
    <property type="entry name" value="Nuop51_4Fe4S-bd"/>
</dbReference>
<keyword evidence="8" id="KW-1185">Reference proteome</keyword>
<dbReference type="SMART" id="SM00928">
    <property type="entry name" value="NADH_4Fe-4S"/>
    <property type="match status" value="1"/>
</dbReference>
<dbReference type="NCBIfam" id="NF010120">
    <property type="entry name" value="PRK13596.1"/>
    <property type="match status" value="1"/>
</dbReference>
<reference evidence="7 8" key="1">
    <citation type="submission" date="2016-10" db="EMBL/GenBank/DDBJ databases">
        <authorList>
            <person name="de Groot N.N."/>
        </authorList>
    </citation>
    <scope>NUCLEOTIDE SEQUENCE [LARGE SCALE GENOMIC DNA]</scope>
    <source>
        <strain evidence="7 8">SLAS-1</strain>
    </source>
</reference>
<dbReference type="Pfam" id="PF13237">
    <property type="entry name" value="Fer4_10"/>
    <property type="match status" value="1"/>
</dbReference>
<evidence type="ECO:0000313" key="8">
    <source>
        <dbReference type="Proteomes" id="UP000199476"/>
    </source>
</evidence>
<dbReference type="InterPro" id="IPR017900">
    <property type="entry name" value="4Fe4S_Fe_S_CS"/>
</dbReference>
<sequence length="627" mass="68964">MSIIESAADLEEFQNRAEKEYESHDKLISMCGGTGCRGGGCQDVIEELQTQLEDKGITDEVGLKVTGCQGFCEMGPLMVIRPEGNFYCNIEPEDVEEILEKTIKKGEAIERLEYVEPQTQEKIIKEQDIPFYKNQGRIVFESNGHISPTDIEDYFAVDGYTGLKKALLEMEQEDVIDEVKESGLRGRGGGGFPTGKKWDLCYQQDSEPKYLICNSDEGDPGAYMDRSIKEGNPHLVLEGMIIAAYAIGASQGFIYIRAEYPLAVEHITEAVKQAREYGLLGEEILGTDFSFDIEIMEGAGAFVCGEETALMASIEGERGMPRPRPPYPAESGLWGQPTNINNVESYANVPLIIRDGADWFNSVGTENSTGTKIFSLVGKVNNTGLIEVPMGISLEEVVFDIGGGIPGDKKAKAVQTGGPSGGCIPRDMFDIPVDFDKLQEVGSIMGSGGLVVMDEDTCMVDVAKFFLDFTQDESCGKCPPCRLGTRRMLEILERITSGEGRKGDIELLEELGERIIDTSLCGLGQTAPNPVLSTIEYFRDEYEAHIYEKSCPAGVCQNLIFYHIIDEECQACDRCRQICPVDAIEGEPGEDPYRIFDDACIRCGNCLDECPFDAIEIVPGQREEVGV</sequence>
<keyword evidence="5" id="KW-0411">Iron-sulfur</keyword>
<gene>
    <name evidence="7" type="ORF">SAMN04488692_105158</name>
</gene>
<proteinExistence type="inferred from homology"/>
<dbReference type="InterPro" id="IPR011538">
    <property type="entry name" value="Nuo51_FMN-bd"/>
</dbReference>
<dbReference type="Proteomes" id="UP000199476">
    <property type="component" value="Unassembled WGS sequence"/>
</dbReference>
<evidence type="ECO:0000256" key="2">
    <source>
        <dbReference type="ARBA" id="ARBA00022485"/>
    </source>
</evidence>
<name>A0A1G9L1E9_9FIRM</name>
<evidence type="ECO:0000256" key="4">
    <source>
        <dbReference type="ARBA" id="ARBA00023004"/>
    </source>
</evidence>
<dbReference type="InterPro" id="IPR017896">
    <property type="entry name" value="4Fe4S_Fe-S-bd"/>
</dbReference>
<feature type="domain" description="4Fe-4S ferredoxin-type" evidence="6">
    <location>
        <begin position="591"/>
        <end position="620"/>
    </location>
</feature>
<dbReference type="GO" id="GO:0046872">
    <property type="term" value="F:metal ion binding"/>
    <property type="evidence" value="ECO:0007669"/>
    <property type="project" value="UniProtKB-KW"/>
</dbReference>
<keyword evidence="4" id="KW-0408">Iron</keyword>
<dbReference type="GO" id="GO:0008137">
    <property type="term" value="F:NADH dehydrogenase (ubiquinone) activity"/>
    <property type="evidence" value="ECO:0007669"/>
    <property type="project" value="InterPro"/>
</dbReference>